<dbReference type="STRING" id="685588.A0A067SU08"/>
<evidence type="ECO:0000313" key="8">
    <source>
        <dbReference type="EMBL" id="KDR73522.1"/>
    </source>
</evidence>
<dbReference type="Pfam" id="PF03168">
    <property type="entry name" value="LEA_2"/>
    <property type="match status" value="1"/>
</dbReference>
<dbReference type="AlphaFoldDB" id="A0A067SU08"/>
<feature type="domain" description="Late embryogenesis abundant protein LEA-2 subgroup" evidence="7">
    <location>
        <begin position="224"/>
        <end position="315"/>
    </location>
</feature>
<dbReference type="InterPro" id="IPR004864">
    <property type="entry name" value="LEA_2"/>
</dbReference>
<name>A0A067SU08_GALM3</name>
<gene>
    <name evidence="8" type="ORF">GALMADRAFT_251238</name>
</gene>
<evidence type="ECO:0000259" key="7">
    <source>
        <dbReference type="Pfam" id="PF03168"/>
    </source>
</evidence>
<protein>
    <recommendedName>
        <fullName evidence="7">Late embryogenesis abundant protein LEA-2 subgroup domain-containing protein</fullName>
    </recommendedName>
</protein>
<dbReference type="Proteomes" id="UP000027222">
    <property type="component" value="Unassembled WGS sequence"/>
</dbReference>
<dbReference type="PANTHER" id="PTHR31234:SF2">
    <property type="entry name" value="OS05G0199100 PROTEIN"/>
    <property type="match status" value="1"/>
</dbReference>
<dbReference type="InterPro" id="IPR044839">
    <property type="entry name" value="NDR1-like"/>
</dbReference>
<dbReference type="OrthoDB" id="20273at2759"/>
<dbReference type="EMBL" id="KL142385">
    <property type="protein sequence ID" value="KDR73522.1"/>
    <property type="molecule type" value="Genomic_DNA"/>
</dbReference>
<keyword evidence="9" id="KW-1185">Reference proteome</keyword>
<proteinExistence type="predicted"/>
<organism evidence="8 9">
    <name type="scientific">Galerina marginata (strain CBS 339.88)</name>
    <dbReference type="NCBI Taxonomy" id="685588"/>
    <lineage>
        <taxon>Eukaryota</taxon>
        <taxon>Fungi</taxon>
        <taxon>Dikarya</taxon>
        <taxon>Basidiomycota</taxon>
        <taxon>Agaricomycotina</taxon>
        <taxon>Agaricomycetes</taxon>
        <taxon>Agaricomycetidae</taxon>
        <taxon>Agaricales</taxon>
        <taxon>Agaricineae</taxon>
        <taxon>Strophariaceae</taxon>
        <taxon>Galerina</taxon>
    </lineage>
</organism>
<feature type="transmembrane region" description="Helical" evidence="6">
    <location>
        <begin position="166"/>
        <end position="189"/>
    </location>
</feature>
<feature type="region of interest" description="Disordered" evidence="5">
    <location>
        <begin position="1"/>
        <end position="139"/>
    </location>
</feature>
<feature type="compositionally biased region" description="Basic and acidic residues" evidence="5">
    <location>
        <begin position="63"/>
        <end position="73"/>
    </location>
</feature>
<evidence type="ECO:0000256" key="6">
    <source>
        <dbReference type="SAM" id="Phobius"/>
    </source>
</evidence>
<evidence type="ECO:0000256" key="4">
    <source>
        <dbReference type="ARBA" id="ARBA00023136"/>
    </source>
</evidence>
<accession>A0A067SU08</accession>
<sequence>MSYRDPYSGHYAGSSGRYQNSQPHYVEPAQDYSTQASYSTHPTYDNTGEDAYNPYPSNAQNYSDERQFGHQDHSGFNQEENQQSYNNYPPMKREPTQKSTLSRKSKPSVSVVPLRKEGSGFEQGEFTPTASRTRKSRTPGALREYRYDHQGNLWTKGGRGRCAGRVCCCTLMTTVFLIVSVILALALWVRPPSISIGNVKTSTDGGSAIQQLSDGIKVNLGVDISVSNPNYFSVDFKKIEADIFYPIDDTPIGGGEASDIVFKTNSQTNFTFPFSLNYNTTADPRGAIISDLAVKCGVGGGPKTNINVNYKITLGIRILLITISPVISNQFNFPCPLQPSDISKFIGGSTP</sequence>
<dbReference type="Gene3D" id="2.60.40.1820">
    <property type="match status" value="1"/>
</dbReference>
<comment type="subcellular location">
    <subcellularLocation>
        <location evidence="1">Membrane</location>
        <topology evidence="1">Single-pass membrane protein</topology>
    </subcellularLocation>
</comment>
<keyword evidence="3 6" id="KW-1133">Transmembrane helix</keyword>
<dbReference type="GO" id="GO:0016020">
    <property type="term" value="C:membrane"/>
    <property type="evidence" value="ECO:0007669"/>
    <property type="project" value="UniProtKB-SubCell"/>
</dbReference>
<dbReference type="SUPFAM" id="SSF117070">
    <property type="entry name" value="LEA14-like"/>
    <property type="match status" value="1"/>
</dbReference>
<dbReference type="GO" id="GO:0098542">
    <property type="term" value="P:defense response to other organism"/>
    <property type="evidence" value="ECO:0007669"/>
    <property type="project" value="InterPro"/>
</dbReference>
<dbReference type="HOGENOM" id="CLU_061023_0_0_1"/>
<keyword evidence="4 6" id="KW-0472">Membrane</keyword>
<dbReference type="PANTHER" id="PTHR31234">
    <property type="entry name" value="LATE EMBRYOGENESIS ABUNDANT (LEA) HYDROXYPROLINE-RICH GLYCOPROTEIN FAMILY"/>
    <property type="match status" value="1"/>
</dbReference>
<evidence type="ECO:0000256" key="5">
    <source>
        <dbReference type="SAM" id="MobiDB-lite"/>
    </source>
</evidence>
<evidence type="ECO:0000256" key="1">
    <source>
        <dbReference type="ARBA" id="ARBA00004167"/>
    </source>
</evidence>
<evidence type="ECO:0000256" key="3">
    <source>
        <dbReference type="ARBA" id="ARBA00022989"/>
    </source>
</evidence>
<feature type="compositionally biased region" description="Polar residues" evidence="5">
    <location>
        <begin position="31"/>
        <end position="46"/>
    </location>
</feature>
<keyword evidence="2 6" id="KW-0812">Transmembrane</keyword>
<evidence type="ECO:0000313" key="9">
    <source>
        <dbReference type="Proteomes" id="UP000027222"/>
    </source>
</evidence>
<evidence type="ECO:0000256" key="2">
    <source>
        <dbReference type="ARBA" id="ARBA00022692"/>
    </source>
</evidence>
<feature type="compositionally biased region" description="Low complexity" evidence="5">
    <location>
        <begin position="77"/>
        <end position="88"/>
    </location>
</feature>
<reference evidence="9" key="1">
    <citation type="journal article" date="2014" name="Proc. Natl. Acad. Sci. U.S.A.">
        <title>Extensive sampling of basidiomycete genomes demonstrates inadequacy of the white-rot/brown-rot paradigm for wood decay fungi.</title>
        <authorList>
            <person name="Riley R."/>
            <person name="Salamov A.A."/>
            <person name="Brown D.W."/>
            <person name="Nagy L.G."/>
            <person name="Floudas D."/>
            <person name="Held B.W."/>
            <person name="Levasseur A."/>
            <person name="Lombard V."/>
            <person name="Morin E."/>
            <person name="Otillar R."/>
            <person name="Lindquist E.A."/>
            <person name="Sun H."/>
            <person name="LaButti K.M."/>
            <person name="Schmutz J."/>
            <person name="Jabbour D."/>
            <person name="Luo H."/>
            <person name="Baker S.E."/>
            <person name="Pisabarro A.G."/>
            <person name="Walton J.D."/>
            <person name="Blanchette R.A."/>
            <person name="Henrissat B."/>
            <person name="Martin F."/>
            <person name="Cullen D."/>
            <person name="Hibbett D.S."/>
            <person name="Grigoriev I.V."/>
        </authorList>
    </citation>
    <scope>NUCLEOTIDE SEQUENCE [LARGE SCALE GENOMIC DNA]</scope>
    <source>
        <strain evidence="9">CBS 339.88</strain>
    </source>
</reference>